<sequence length="275" mass="32017">MSKVPAIAIDQVEKPSHSNNYMLPLDSPRSPRPNKTVDAVALIMERIIMSNEKYLQSLQQPPQYKFPRLIQTFTYTDKQDVNFEKLRKMVYNFSYRTRLRNETLVGAIVYLDRIVQRSGIVISKENYLLVVATTLITIQKIYDDFHYALKDYAVVFGIPVQHLIKAEHAYLKLIRYDLMVEPDEYNQYREYIVMKFEATLRVSAPLSPNESLLHKFELRGIASIKDVGEFMLSTIGKQQKREQDDEECVRNELQGGRDNSNQSAVEKLLPGQRFE</sequence>
<evidence type="ECO:0000313" key="6">
    <source>
        <dbReference type="EMBL" id="CAL6040949.1"/>
    </source>
</evidence>
<keyword evidence="7" id="KW-1185">Reference proteome</keyword>
<organism evidence="3">
    <name type="scientific">Hexamita inflata</name>
    <dbReference type="NCBI Taxonomy" id="28002"/>
    <lineage>
        <taxon>Eukaryota</taxon>
        <taxon>Metamonada</taxon>
        <taxon>Diplomonadida</taxon>
        <taxon>Hexamitidae</taxon>
        <taxon>Hexamitinae</taxon>
        <taxon>Hexamita</taxon>
    </lineage>
</organism>
<dbReference type="Gene3D" id="1.10.472.10">
    <property type="entry name" value="Cyclin-like"/>
    <property type="match status" value="1"/>
</dbReference>
<name>A0AA86UQZ1_9EUKA</name>
<dbReference type="AlphaFoldDB" id="A0AA86UQZ1"/>
<evidence type="ECO:0000313" key="2">
    <source>
        <dbReference type="EMBL" id="CAI9943264.1"/>
    </source>
</evidence>
<evidence type="ECO:0000256" key="1">
    <source>
        <dbReference type="SAM" id="MobiDB-lite"/>
    </source>
</evidence>
<reference evidence="4 7" key="2">
    <citation type="submission" date="2024-07" db="EMBL/GenBank/DDBJ databases">
        <authorList>
            <person name="Akdeniz Z."/>
        </authorList>
    </citation>
    <scope>NUCLEOTIDE SEQUENCE [LARGE SCALE GENOMIC DNA]</scope>
</reference>
<dbReference type="EMBL" id="CAXDID020000147">
    <property type="protein sequence ID" value="CAL6040949.1"/>
    <property type="molecule type" value="Genomic_DNA"/>
</dbReference>
<feature type="region of interest" description="Disordered" evidence="1">
    <location>
        <begin position="236"/>
        <end position="275"/>
    </location>
</feature>
<dbReference type="SUPFAM" id="SSF47954">
    <property type="entry name" value="Cyclin-like"/>
    <property type="match status" value="1"/>
</dbReference>
<dbReference type="EMBL" id="CATOUU010000937">
    <property type="protein sequence ID" value="CAI9961136.1"/>
    <property type="molecule type" value="Genomic_DNA"/>
</dbReference>
<reference evidence="3" key="1">
    <citation type="submission" date="2023-06" db="EMBL/GenBank/DDBJ databases">
        <authorList>
            <person name="Kurt Z."/>
        </authorList>
    </citation>
    <scope>NUCLEOTIDE SEQUENCE</scope>
</reference>
<accession>A0AA86UQZ1</accession>
<protein>
    <submittedName>
        <fullName evidence="3">Cyclin</fullName>
    </submittedName>
</protein>
<dbReference type="EMBL" id="CAXDID020000031">
    <property type="protein sequence ID" value="CAL5994282.1"/>
    <property type="molecule type" value="Genomic_DNA"/>
</dbReference>
<dbReference type="InterPro" id="IPR013922">
    <property type="entry name" value="Cyclin_PHO80-like"/>
</dbReference>
<evidence type="ECO:0000313" key="3">
    <source>
        <dbReference type="EMBL" id="CAI9961136.1"/>
    </source>
</evidence>
<dbReference type="Proteomes" id="UP001642409">
    <property type="component" value="Unassembled WGS sequence"/>
</dbReference>
<evidence type="ECO:0000313" key="5">
    <source>
        <dbReference type="EMBL" id="CAL5995818.1"/>
    </source>
</evidence>
<dbReference type="Pfam" id="PF08613">
    <property type="entry name" value="Cyclin"/>
    <property type="match status" value="1"/>
</dbReference>
<dbReference type="PANTHER" id="PTHR15615:SF108">
    <property type="entry name" value="PROTEIN CNPPD1"/>
    <property type="match status" value="1"/>
</dbReference>
<dbReference type="EMBL" id="CAXDID020000033">
    <property type="protein sequence ID" value="CAL5995818.1"/>
    <property type="molecule type" value="Genomic_DNA"/>
</dbReference>
<dbReference type="InterPro" id="IPR036915">
    <property type="entry name" value="Cyclin-like_sf"/>
</dbReference>
<dbReference type="PANTHER" id="PTHR15615">
    <property type="match status" value="1"/>
</dbReference>
<comment type="caution">
    <text evidence="3">The sequence shown here is derived from an EMBL/GenBank/DDBJ whole genome shotgun (WGS) entry which is preliminary data.</text>
</comment>
<gene>
    <name evidence="4" type="ORF">HINF_LOCUS13477</name>
    <name evidence="5" type="ORF">HINF_LOCUS14270</name>
    <name evidence="2" type="ORF">HINF_LOCUS30909</name>
    <name evidence="6" type="ORF">HINF_LOCUS38602</name>
    <name evidence="3" type="ORF">HINF_LOCUS48781</name>
</gene>
<dbReference type="GO" id="GO:0019901">
    <property type="term" value="F:protein kinase binding"/>
    <property type="evidence" value="ECO:0007669"/>
    <property type="project" value="InterPro"/>
</dbReference>
<dbReference type="EMBL" id="CATOUU010000714">
    <property type="protein sequence ID" value="CAI9943264.1"/>
    <property type="molecule type" value="Genomic_DNA"/>
</dbReference>
<evidence type="ECO:0000313" key="4">
    <source>
        <dbReference type="EMBL" id="CAL5994282.1"/>
    </source>
</evidence>
<evidence type="ECO:0000313" key="7">
    <source>
        <dbReference type="Proteomes" id="UP001642409"/>
    </source>
</evidence>
<proteinExistence type="predicted"/>